<dbReference type="GO" id="GO:0140359">
    <property type="term" value="F:ABC-type transporter activity"/>
    <property type="evidence" value="ECO:0007669"/>
    <property type="project" value="InterPro"/>
</dbReference>
<feature type="transmembrane region" description="Helical" evidence="6">
    <location>
        <begin position="330"/>
        <end position="347"/>
    </location>
</feature>
<evidence type="ECO:0000259" key="7">
    <source>
        <dbReference type="Pfam" id="PF12698"/>
    </source>
</evidence>
<feature type="transmembrane region" description="Helical" evidence="6">
    <location>
        <begin position="306"/>
        <end position="324"/>
    </location>
</feature>
<keyword evidence="9" id="KW-1185">Reference proteome</keyword>
<evidence type="ECO:0000256" key="3">
    <source>
        <dbReference type="ARBA" id="ARBA00022692"/>
    </source>
</evidence>
<evidence type="ECO:0000313" key="9">
    <source>
        <dbReference type="Proteomes" id="UP000093267"/>
    </source>
</evidence>
<dbReference type="InterPro" id="IPR051449">
    <property type="entry name" value="ABC-2_transporter_component"/>
</dbReference>
<organism evidence="8 9">
    <name type="scientific">Secundilactobacillus paracollinoides</name>
    <dbReference type="NCBI Taxonomy" id="240427"/>
    <lineage>
        <taxon>Bacteria</taxon>
        <taxon>Bacillati</taxon>
        <taxon>Bacillota</taxon>
        <taxon>Bacilli</taxon>
        <taxon>Lactobacillales</taxon>
        <taxon>Lactobacillaceae</taxon>
        <taxon>Secundilactobacillus</taxon>
    </lineage>
</organism>
<reference evidence="8 9" key="1">
    <citation type="submission" date="2016-03" db="EMBL/GenBank/DDBJ databases">
        <title>Pediococcus and Lactobacillus from brewery environment - whole genome sequencing and assembly.</title>
        <authorList>
            <person name="Behr J."/>
            <person name="Geissler A.J."/>
            <person name="Vogel R.F."/>
        </authorList>
    </citation>
    <scope>NUCLEOTIDE SEQUENCE [LARGE SCALE GENOMIC DNA]</scope>
    <source>
        <strain evidence="8 9">TMW 1.1995</strain>
    </source>
</reference>
<dbReference type="Proteomes" id="UP000093267">
    <property type="component" value="Chromosome"/>
</dbReference>
<feature type="transmembrane region" description="Helical" evidence="6">
    <location>
        <begin position="359"/>
        <end position="379"/>
    </location>
</feature>
<keyword evidence="2" id="KW-1003">Cell membrane</keyword>
<sequence>MRKLWLVTVNTYLRQVKSWSFLILVLSPFVMIGLSFGIGWISANSASSGDQIAVVSNQPALRAAYLKTTSKADVKQSITTVAEAKQAQKTEKIQGYLVLTGGQQLKAVYHGSQALSSTRKAKLTTFLTNMQTQQNVAQAKLTKRQVVTLQQQPVVQQRVTSSLGLKKTAKMASFWILVFMVYMILTTYSSITAQEIASEKGTKIMEIIFSSTTALKYFLGKIFGVLLMIVTQLVVYVLGGWASLTAAQHFSATREMYHTYHGLINQVVGNLMSINLVFLFVGVILYTVLAAFCGALVAKPEDSSKAGYLAVYLSMITFFATFPFQSNADALFVRIMSYIPFFSSYFMPMRIINGTATTLQISVSMLILLATLLGMTWYIGRIYGGLMLQTDDGSFWKRLRRGLAN</sequence>
<feature type="transmembrane region" description="Helical" evidence="6">
    <location>
        <begin position="172"/>
        <end position="193"/>
    </location>
</feature>
<dbReference type="AlphaFoldDB" id="A0A1B2J268"/>
<feature type="transmembrane region" description="Helical" evidence="6">
    <location>
        <begin position="276"/>
        <end position="297"/>
    </location>
</feature>
<feature type="transmembrane region" description="Helical" evidence="6">
    <location>
        <begin position="21"/>
        <end position="41"/>
    </location>
</feature>
<dbReference type="GO" id="GO:0005886">
    <property type="term" value="C:plasma membrane"/>
    <property type="evidence" value="ECO:0007669"/>
    <property type="project" value="UniProtKB-SubCell"/>
</dbReference>
<evidence type="ECO:0000256" key="4">
    <source>
        <dbReference type="ARBA" id="ARBA00022989"/>
    </source>
</evidence>
<evidence type="ECO:0000256" key="6">
    <source>
        <dbReference type="SAM" id="Phobius"/>
    </source>
</evidence>
<feature type="transmembrane region" description="Helical" evidence="6">
    <location>
        <begin position="214"/>
        <end position="238"/>
    </location>
</feature>
<dbReference type="EMBL" id="CP014924">
    <property type="protein sequence ID" value="ANZ68373.1"/>
    <property type="molecule type" value="Genomic_DNA"/>
</dbReference>
<proteinExistence type="predicted"/>
<dbReference type="RefSeq" id="WP_065903763.1">
    <property type="nucleotide sequence ID" value="NZ_CP014912.1"/>
</dbReference>
<keyword evidence="3 6" id="KW-0812">Transmembrane</keyword>
<dbReference type="PANTHER" id="PTHR30294">
    <property type="entry name" value="MEMBRANE COMPONENT OF ABC TRANSPORTER YHHJ-RELATED"/>
    <property type="match status" value="1"/>
</dbReference>
<evidence type="ECO:0000256" key="1">
    <source>
        <dbReference type="ARBA" id="ARBA00004651"/>
    </source>
</evidence>
<evidence type="ECO:0000313" key="8">
    <source>
        <dbReference type="EMBL" id="ANZ68373.1"/>
    </source>
</evidence>
<dbReference type="KEGG" id="lpd:AYR62_12395"/>
<feature type="domain" description="ABC-2 type transporter transmembrane" evidence="7">
    <location>
        <begin position="19"/>
        <end position="377"/>
    </location>
</feature>
<protein>
    <submittedName>
        <fullName evidence="8">ABC transporter permease</fullName>
    </submittedName>
</protein>
<accession>A0A1B2J268</accession>
<gene>
    <name evidence="8" type="ORF">AYR63_03620</name>
</gene>
<comment type="subcellular location">
    <subcellularLocation>
        <location evidence="1">Cell membrane</location>
        <topology evidence="1">Multi-pass membrane protein</topology>
    </subcellularLocation>
</comment>
<evidence type="ECO:0000256" key="2">
    <source>
        <dbReference type="ARBA" id="ARBA00022475"/>
    </source>
</evidence>
<keyword evidence="4 6" id="KW-1133">Transmembrane helix</keyword>
<dbReference type="PANTHER" id="PTHR30294:SF29">
    <property type="entry name" value="MULTIDRUG ABC TRANSPORTER PERMEASE YBHS-RELATED"/>
    <property type="match status" value="1"/>
</dbReference>
<evidence type="ECO:0000256" key="5">
    <source>
        <dbReference type="ARBA" id="ARBA00023136"/>
    </source>
</evidence>
<keyword evidence="5 6" id="KW-0472">Membrane</keyword>
<dbReference type="OrthoDB" id="9768837at2"/>
<dbReference type="STRING" id="240427.AYR62_12395"/>
<dbReference type="InterPro" id="IPR013525">
    <property type="entry name" value="ABC2_TM"/>
</dbReference>
<name>A0A1B2J268_9LACO</name>
<dbReference type="Pfam" id="PF12698">
    <property type="entry name" value="ABC2_membrane_3"/>
    <property type="match status" value="1"/>
</dbReference>